<dbReference type="EMBL" id="AHGT01000018">
    <property type="protein sequence ID" value="ESU38040.1"/>
    <property type="molecule type" value="Genomic_DNA"/>
</dbReference>
<feature type="non-terminal residue" evidence="2">
    <location>
        <position position="1"/>
    </location>
</feature>
<reference evidence="2 3" key="2">
    <citation type="journal article" date="2013" name="Genome Biol. Evol.">
        <title>Genome sequencing of Giardia lamblia genotypes A2 and B isolates (DH and GS) and comparative analysis with the genomes of genotypes A1 and E (WB and Pig).</title>
        <authorList>
            <person name="Adam R.D."/>
            <person name="Dahlstrom E.W."/>
            <person name="Martens C.A."/>
            <person name="Bruno D.P."/>
            <person name="Barbian K.D."/>
            <person name="Ricklefs S.M."/>
            <person name="Hernandez M.M."/>
            <person name="Narla N.P."/>
            <person name="Patel R.B."/>
            <person name="Porcella S.F."/>
            <person name="Nash T.E."/>
        </authorList>
    </citation>
    <scope>NUCLEOTIDE SEQUENCE [LARGE SCALE GENOMIC DNA]</scope>
    <source>
        <strain evidence="2 3">DH</strain>
    </source>
</reference>
<dbReference type="VEuPathDB" id="GiardiaDB:GL50803_0011551"/>
<evidence type="ECO:0000313" key="2">
    <source>
        <dbReference type="EMBL" id="ESU38040.1"/>
    </source>
</evidence>
<sequence>VIGRLPNYLKKQDLMQHSLTHAPLFMHGEPEPSYSLRLFGDADRISLKEVEVMENLHREIALKRQAQQEDRTSRSYTCERKPYFSQSSILAAEFWKLGITPPQHDESPDELLIGAARRLDHIVGNRKASWRVVPTATNQQYPTSKYLYPKKGEGYKRCTPYPTQNCMYASGCSDAMDGSSSAPRTFFLRTQKTPATSVCRGENSSHNGVEGLEDSRVPGKGAPLLVVTSPEATQLRRLSVRSPILRLTHTLETSPVSRTSCTKSLKSPSAWMDTLPSMEDVKCVTSLTPVCKTARLRAGSGAVSSPAEPSGEAQGLALSPTVSYTLTLSS</sequence>
<feature type="compositionally biased region" description="Polar residues" evidence="1">
    <location>
        <begin position="197"/>
        <end position="207"/>
    </location>
</feature>
<feature type="region of interest" description="Disordered" evidence="1">
    <location>
        <begin position="197"/>
        <end position="216"/>
    </location>
</feature>
<dbReference type="AlphaFoldDB" id="V6TM42"/>
<dbReference type="VEuPathDB" id="GiardiaDB:GL50581_4035"/>
<organism evidence="2 3">
    <name type="scientific">Giardia intestinalis</name>
    <name type="common">Giardia lamblia</name>
    <dbReference type="NCBI Taxonomy" id="5741"/>
    <lineage>
        <taxon>Eukaryota</taxon>
        <taxon>Metamonada</taxon>
        <taxon>Diplomonadida</taxon>
        <taxon>Hexamitidae</taxon>
        <taxon>Giardiinae</taxon>
        <taxon>Giardia</taxon>
    </lineage>
</organism>
<dbReference type="VEuPathDB" id="GiardiaDB:QR46_1329"/>
<comment type="caution">
    <text evidence="2">The sequence shown here is derived from an EMBL/GenBank/DDBJ whole genome shotgun (WGS) entry which is preliminary data.</text>
</comment>
<accession>V6TM42</accession>
<name>V6TM42_GIAIN</name>
<dbReference type="VEuPathDB" id="GiardiaDB:DHA2_150397"/>
<protein>
    <submittedName>
        <fullName evidence="2">Uncharacterized protein</fullName>
    </submittedName>
</protein>
<dbReference type="Proteomes" id="UP000018320">
    <property type="component" value="Unassembled WGS sequence"/>
</dbReference>
<evidence type="ECO:0000313" key="3">
    <source>
        <dbReference type="Proteomes" id="UP000018320"/>
    </source>
</evidence>
<proteinExistence type="predicted"/>
<reference evidence="3" key="1">
    <citation type="submission" date="2012-02" db="EMBL/GenBank/DDBJ databases">
        <title>Genome sequencing of Giardia lamblia Genotypes A2 and B isolates (DH and GS) and comparative analysis with the genomes of Genotypes A1 and E (WB and Pig).</title>
        <authorList>
            <person name="Adam R."/>
            <person name="Dahlstrom E."/>
            <person name="Martens C."/>
            <person name="Bruno D."/>
            <person name="Barbian K."/>
            <person name="Porcella S.F."/>
            <person name="Nash T."/>
        </authorList>
    </citation>
    <scope>NUCLEOTIDE SEQUENCE</scope>
    <source>
        <strain evidence="3">DH</strain>
    </source>
</reference>
<evidence type="ECO:0000256" key="1">
    <source>
        <dbReference type="SAM" id="MobiDB-lite"/>
    </source>
</evidence>
<gene>
    <name evidence="2" type="ORF">DHA2_150397</name>
</gene>